<reference evidence="2 3" key="1">
    <citation type="submission" date="2018-07" db="EMBL/GenBank/DDBJ databases">
        <title>Draft Genome Assemblies for Five Robust Yarrowia lipolytica Strains Exhibiting High Lipid Production and Pentose Sugar Utilization and Sugar Alcohol Secretion from Undetoxified Lignocellulosic Biomass Hydrolysates.</title>
        <authorList>
            <consortium name="DOE Joint Genome Institute"/>
            <person name="Walker C."/>
            <person name="Ryu S."/>
            <person name="Na H."/>
            <person name="Zane M."/>
            <person name="LaButti K."/>
            <person name="Lipzen A."/>
            <person name="Haridas S."/>
            <person name="Barry K."/>
            <person name="Grigoriev I.V."/>
            <person name="Quarterman J."/>
            <person name="Slininger P."/>
            <person name="Dien B."/>
            <person name="Trinh C.T."/>
        </authorList>
    </citation>
    <scope>NUCLEOTIDE SEQUENCE [LARGE SCALE GENOMIC DNA]</scope>
    <source>
        <strain evidence="2 3">YB392</strain>
    </source>
</reference>
<name>A0A371BYI8_YARLL</name>
<proteinExistence type="predicted"/>
<evidence type="ECO:0000313" key="3">
    <source>
        <dbReference type="Proteomes" id="UP000256601"/>
    </source>
</evidence>
<feature type="region of interest" description="Disordered" evidence="1">
    <location>
        <begin position="174"/>
        <end position="203"/>
    </location>
</feature>
<dbReference type="VEuPathDB" id="FungiDB:YALI1_E39553g"/>
<dbReference type="AlphaFoldDB" id="A0A371BYI8"/>
<dbReference type="EMBL" id="KZ859107">
    <property type="protein sequence ID" value="RDW23158.1"/>
    <property type="molecule type" value="Genomic_DNA"/>
</dbReference>
<dbReference type="Proteomes" id="UP000256601">
    <property type="component" value="Unassembled WGS sequence"/>
</dbReference>
<gene>
    <name evidence="2" type="ORF">B0I71DRAFT_136419</name>
</gene>
<dbReference type="VEuPathDB" id="FungiDB:YALI0_E33385g"/>
<protein>
    <submittedName>
        <fullName evidence="2">Uncharacterized protein</fullName>
    </submittedName>
</protein>
<evidence type="ECO:0000256" key="1">
    <source>
        <dbReference type="SAM" id="MobiDB-lite"/>
    </source>
</evidence>
<feature type="compositionally biased region" description="Polar residues" evidence="1">
    <location>
        <begin position="174"/>
        <end position="189"/>
    </location>
</feature>
<evidence type="ECO:0000313" key="2">
    <source>
        <dbReference type="EMBL" id="RDW23158.1"/>
    </source>
</evidence>
<sequence length="312" mass="35067">MSTNSTLGGTRKQMYFYDSVLNHEGEWEWAGVMAVTVYVRTSEWDTIEQFNDFCRTLYPNYKQGMRHKVSTTADYANSHDPLLSVCLTVSHEFMNATSWHIYDVPESSRDFDTLSRMSIMEAKLVSLRDAIESVDARLAVETSQSLDEFADIKRQVTILEKKLEEVTEKENLSGSIQTLNQGSTASSNLKDLPSDFETDSGISEIDPDNEKQIVITFESGSGSLPLHVAAILKTLKTLPRVRCVNDDSEAEWQKIGERLVIQTPPKKWKFGYGEADIRDAKEPQFSDGDLLSLESSDAFSSDWSAVSDDSKV</sequence>
<organism evidence="2 3">
    <name type="scientific">Yarrowia lipolytica</name>
    <name type="common">Candida lipolytica</name>
    <dbReference type="NCBI Taxonomy" id="4952"/>
    <lineage>
        <taxon>Eukaryota</taxon>
        <taxon>Fungi</taxon>
        <taxon>Dikarya</taxon>
        <taxon>Ascomycota</taxon>
        <taxon>Saccharomycotina</taxon>
        <taxon>Dipodascomycetes</taxon>
        <taxon>Dipodascales</taxon>
        <taxon>Dipodascales incertae sedis</taxon>
        <taxon>Yarrowia</taxon>
    </lineage>
</organism>
<accession>A0A371BYI8</accession>